<dbReference type="Pfam" id="PF13231">
    <property type="entry name" value="PMT_2"/>
    <property type="match status" value="1"/>
</dbReference>
<keyword evidence="4 10" id="KW-0808">Transferase</keyword>
<evidence type="ECO:0000256" key="8">
    <source>
        <dbReference type="SAM" id="Phobius"/>
    </source>
</evidence>
<dbReference type="RefSeq" id="WP_378261905.1">
    <property type="nucleotide sequence ID" value="NZ_JBHUKR010000004.1"/>
</dbReference>
<dbReference type="EMBL" id="JBHUKR010000004">
    <property type="protein sequence ID" value="MFD2415788.1"/>
    <property type="molecule type" value="Genomic_DNA"/>
</dbReference>
<comment type="subcellular location">
    <subcellularLocation>
        <location evidence="1">Cell membrane</location>
        <topology evidence="1">Multi-pass membrane protein</topology>
    </subcellularLocation>
</comment>
<keyword evidence="11" id="KW-1185">Reference proteome</keyword>
<dbReference type="EC" id="2.4.-.-" evidence="10"/>
<organism evidence="10 11">
    <name type="scientific">Amycolatopsis pigmentata</name>
    <dbReference type="NCBI Taxonomy" id="450801"/>
    <lineage>
        <taxon>Bacteria</taxon>
        <taxon>Bacillati</taxon>
        <taxon>Actinomycetota</taxon>
        <taxon>Actinomycetes</taxon>
        <taxon>Pseudonocardiales</taxon>
        <taxon>Pseudonocardiaceae</taxon>
        <taxon>Amycolatopsis</taxon>
    </lineage>
</organism>
<evidence type="ECO:0000256" key="1">
    <source>
        <dbReference type="ARBA" id="ARBA00004651"/>
    </source>
</evidence>
<dbReference type="InterPro" id="IPR050297">
    <property type="entry name" value="LipidA_mod_glycosyltrf_83"/>
</dbReference>
<evidence type="ECO:0000256" key="4">
    <source>
        <dbReference type="ARBA" id="ARBA00022679"/>
    </source>
</evidence>
<dbReference type="PANTHER" id="PTHR33908:SF11">
    <property type="entry name" value="MEMBRANE PROTEIN"/>
    <property type="match status" value="1"/>
</dbReference>
<evidence type="ECO:0000256" key="7">
    <source>
        <dbReference type="ARBA" id="ARBA00023136"/>
    </source>
</evidence>
<dbReference type="GO" id="GO:0016757">
    <property type="term" value="F:glycosyltransferase activity"/>
    <property type="evidence" value="ECO:0007669"/>
    <property type="project" value="UniProtKB-KW"/>
</dbReference>
<keyword evidence="3 10" id="KW-0328">Glycosyltransferase</keyword>
<evidence type="ECO:0000256" key="5">
    <source>
        <dbReference type="ARBA" id="ARBA00022692"/>
    </source>
</evidence>
<evidence type="ECO:0000256" key="2">
    <source>
        <dbReference type="ARBA" id="ARBA00022475"/>
    </source>
</evidence>
<gene>
    <name evidence="10" type="ORF">ACFSXZ_05550</name>
</gene>
<name>A0ABW5FL72_9PSEU</name>
<sequence>MSEARSATSLPRFAFRGVGIVVAVQVAVATAFSSRYGFHRDELYYVAAGKRPDWGYTDQPPITPLLARLATATLGDSPAGLRVVSTLAGAATVVLVALVAREVGAGRTAQGVSAAAAALSTYVVVVTHMLSTTSVDMLIWVALGLTVMRLLRTGDGRWWVAVGTIIGVGLANKWLILVLVSGLAIGVLACGPRSVLRGRWPAAGAAAALVPAAPIMVWQAVHGFPMLTVASEISQGDGPENRILFLPLQFVYLSPVLVPVWIAGIVWFWRSRWGRAFAVSYPVICVELLVLGGKPYYSLPMLLLLIPAGTEPALRWLSRGRPAVRRGLTGVAVGVGVVLSLVVGLPILPPNALNGPVLAINKELGEQYGWPEFAATVARAWREVPEGERATAVIFTADYGQASAIERYGPEYGLPAPYSGHMSYSDWGPPPDGMTGPVVLVGRNPGRFTGCRVVAVNDNGIGLKNEEQGTGVSVCSPPDGPWSRIWPTLRHFYH</sequence>
<feature type="transmembrane region" description="Helical" evidence="8">
    <location>
        <begin position="79"/>
        <end position="100"/>
    </location>
</feature>
<evidence type="ECO:0000256" key="6">
    <source>
        <dbReference type="ARBA" id="ARBA00022989"/>
    </source>
</evidence>
<keyword evidence="6 8" id="KW-1133">Transmembrane helix</keyword>
<dbReference type="Proteomes" id="UP001597417">
    <property type="component" value="Unassembled WGS sequence"/>
</dbReference>
<comment type="caution">
    <text evidence="10">The sequence shown here is derived from an EMBL/GenBank/DDBJ whole genome shotgun (WGS) entry which is preliminary data.</text>
</comment>
<feature type="transmembrane region" description="Helical" evidence="8">
    <location>
        <begin position="13"/>
        <end position="32"/>
    </location>
</feature>
<feature type="domain" description="Glycosyltransferase RgtA/B/C/D-like" evidence="9">
    <location>
        <begin position="58"/>
        <end position="218"/>
    </location>
</feature>
<keyword evidence="5 8" id="KW-0812">Transmembrane</keyword>
<feature type="transmembrane region" description="Helical" evidence="8">
    <location>
        <begin position="250"/>
        <end position="269"/>
    </location>
</feature>
<evidence type="ECO:0000313" key="11">
    <source>
        <dbReference type="Proteomes" id="UP001597417"/>
    </source>
</evidence>
<feature type="transmembrane region" description="Helical" evidence="8">
    <location>
        <begin position="200"/>
        <end position="221"/>
    </location>
</feature>
<accession>A0ABW5FL72</accession>
<reference evidence="11" key="1">
    <citation type="journal article" date="2019" name="Int. J. Syst. Evol. Microbiol.">
        <title>The Global Catalogue of Microorganisms (GCM) 10K type strain sequencing project: providing services to taxonomists for standard genome sequencing and annotation.</title>
        <authorList>
            <consortium name="The Broad Institute Genomics Platform"/>
            <consortium name="The Broad Institute Genome Sequencing Center for Infectious Disease"/>
            <person name="Wu L."/>
            <person name="Ma J."/>
        </authorList>
    </citation>
    <scope>NUCLEOTIDE SEQUENCE [LARGE SCALE GENOMIC DNA]</scope>
    <source>
        <strain evidence="11">CGMCC 4.7645</strain>
    </source>
</reference>
<protein>
    <submittedName>
        <fullName evidence="10">ArnT family glycosyltransferase</fullName>
        <ecNumber evidence="10">2.4.-.-</ecNumber>
    </submittedName>
</protein>
<proteinExistence type="predicted"/>
<feature type="transmembrane region" description="Helical" evidence="8">
    <location>
        <begin position="158"/>
        <end position="188"/>
    </location>
</feature>
<evidence type="ECO:0000313" key="10">
    <source>
        <dbReference type="EMBL" id="MFD2415788.1"/>
    </source>
</evidence>
<keyword evidence="7 8" id="KW-0472">Membrane</keyword>
<dbReference type="InterPro" id="IPR038731">
    <property type="entry name" value="RgtA/B/C-like"/>
</dbReference>
<evidence type="ECO:0000259" key="9">
    <source>
        <dbReference type="Pfam" id="PF13231"/>
    </source>
</evidence>
<keyword evidence="2" id="KW-1003">Cell membrane</keyword>
<evidence type="ECO:0000256" key="3">
    <source>
        <dbReference type="ARBA" id="ARBA00022676"/>
    </source>
</evidence>
<dbReference type="PANTHER" id="PTHR33908">
    <property type="entry name" value="MANNOSYLTRANSFERASE YKCB-RELATED"/>
    <property type="match status" value="1"/>
</dbReference>
<feature type="transmembrane region" description="Helical" evidence="8">
    <location>
        <begin position="329"/>
        <end position="348"/>
    </location>
</feature>